<dbReference type="RefSeq" id="WP_188928896.1">
    <property type="nucleotide sequence ID" value="NZ_BMJC01000001.1"/>
</dbReference>
<dbReference type="PANTHER" id="PTHR47627">
    <property type="entry name" value="RUBREDOXIN"/>
    <property type="match status" value="1"/>
</dbReference>
<dbReference type="Pfam" id="PF00301">
    <property type="entry name" value="Rubredoxin"/>
    <property type="match status" value="1"/>
</dbReference>
<dbReference type="PROSITE" id="PS50903">
    <property type="entry name" value="RUBREDOXIN_LIKE"/>
    <property type="match status" value="1"/>
</dbReference>
<evidence type="ECO:0000259" key="6">
    <source>
        <dbReference type="PROSITE" id="PS50903"/>
    </source>
</evidence>
<evidence type="ECO:0000313" key="7">
    <source>
        <dbReference type="EMBL" id="GGA87726.1"/>
    </source>
</evidence>
<feature type="domain" description="Rubredoxin-like" evidence="6">
    <location>
        <begin position="430"/>
        <end position="481"/>
    </location>
</feature>
<dbReference type="InterPro" id="IPR050526">
    <property type="entry name" value="Rubredoxin_ET"/>
</dbReference>
<keyword evidence="2" id="KW-0813">Transport</keyword>
<organism evidence="7 8">
    <name type="scientific">Puia dinghuensis</name>
    <dbReference type="NCBI Taxonomy" id="1792502"/>
    <lineage>
        <taxon>Bacteria</taxon>
        <taxon>Pseudomonadati</taxon>
        <taxon>Bacteroidota</taxon>
        <taxon>Chitinophagia</taxon>
        <taxon>Chitinophagales</taxon>
        <taxon>Chitinophagaceae</taxon>
        <taxon>Puia</taxon>
    </lineage>
</organism>
<keyword evidence="4" id="KW-0249">Electron transport</keyword>
<dbReference type="SUPFAM" id="SSF57802">
    <property type="entry name" value="Rubredoxin-like"/>
    <property type="match status" value="1"/>
</dbReference>
<dbReference type="Proteomes" id="UP000607559">
    <property type="component" value="Unassembled WGS sequence"/>
</dbReference>
<evidence type="ECO:0000256" key="5">
    <source>
        <dbReference type="ARBA" id="ARBA00023004"/>
    </source>
</evidence>
<evidence type="ECO:0000313" key="8">
    <source>
        <dbReference type="Proteomes" id="UP000607559"/>
    </source>
</evidence>
<comment type="caution">
    <text evidence="7">The sequence shown here is derived from an EMBL/GenBank/DDBJ whole genome shotgun (WGS) entry which is preliminary data.</text>
</comment>
<reference evidence="7" key="2">
    <citation type="submission" date="2020-09" db="EMBL/GenBank/DDBJ databases">
        <authorList>
            <person name="Sun Q."/>
            <person name="Zhou Y."/>
        </authorList>
    </citation>
    <scope>NUCLEOTIDE SEQUENCE</scope>
    <source>
        <strain evidence="7">CGMCC 1.15448</strain>
    </source>
</reference>
<evidence type="ECO:0000256" key="3">
    <source>
        <dbReference type="ARBA" id="ARBA00022723"/>
    </source>
</evidence>
<keyword evidence="8" id="KW-1185">Reference proteome</keyword>
<keyword evidence="3" id="KW-0479">Metal-binding</keyword>
<dbReference type="GO" id="GO:0005506">
    <property type="term" value="F:iron ion binding"/>
    <property type="evidence" value="ECO:0007669"/>
    <property type="project" value="InterPro"/>
</dbReference>
<dbReference type="PANTHER" id="PTHR47627:SF1">
    <property type="entry name" value="RUBREDOXIN-1-RELATED"/>
    <property type="match status" value="1"/>
</dbReference>
<evidence type="ECO:0000256" key="1">
    <source>
        <dbReference type="ARBA" id="ARBA00001965"/>
    </source>
</evidence>
<gene>
    <name evidence="7" type="ORF">GCM10011511_08620</name>
</gene>
<comment type="cofactor">
    <cofactor evidence="1">
        <name>Fe(3+)</name>
        <dbReference type="ChEBI" id="CHEBI:29034"/>
    </cofactor>
</comment>
<sequence length="488" mass="55689">MFRKNYNVKINLPGGIVAAGELYSIVEAAGRARVEEMQLGSRQQLFCKVADKYGPAFLKELDQAGIFYETENEVHPNIISSYVAEGVFGRSAWVSEGLYKDILGGFDFRPRLKINLVESSQSFVPFFTGHLNFVSSPVNNHWYLVLRQRGSNRLYYWKAGIYSPEIPRICQLVDECFPLAGEGEDWGQRLAEAVQTRGGFSEQPLLPALRLPEFRLPYYEGFNRSGNKNWLGIYRREELFPLAFLKDVCLIALQTKVGQLYTTPWKSLLIKDIEEHDVPLWEYVLGKYRMNVRHASNELNWQIEDLCPDGLRLKRYLVRLLDQDDIRTEGLSFSVKTKAGSGLPGSVVIRKQEGIRPDQLKLLDRYSIWHTPDFSPHVRETVLYRKDLEKEHLFPYIVSLCKEFYRLQSERHSPLPSQATAMHAGKEEAAGGWQCCNCLTVYHEQYGDEEQGIAPGTPFAQVASDYACSVCGGSKSEFRPMEKSPAVE</sequence>
<dbReference type="AlphaFoldDB" id="A0A8J2U9I9"/>
<accession>A0A8J2U9I9</accession>
<evidence type="ECO:0000256" key="2">
    <source>
        <dbReference type="ARBA" id="ARBA00022448"/>
    </source>
</evidence>
<dbReference type="InterPro" id="IPR024935">
    <property type="entry name" value="Rubredoxin_dom"/>
</dbReference>
<evidence type="ECO:0000256" key="4">
    <source>
        <dbReference type="ARBA" id="ARBA00022982"/>
    </source>
</evidence>
<dbReference type="Gene3D" id="2.20.28.10">
    <property type="match status" value="1"/>
</dbReference>
<name>A0A8J2U9I9_9BACT</name>
<dbReference type="EMBL" id="BMJC01000001">
    <property type="protein sequence ID" value="GGA87726.1"/>
    <property type="molecule type" value="Genomic_DNA"/>
</dbReference>
<dbReference type="GO" id="GO:0009055">
    <property type="term" value="F:electron transfer activity"/>
    <property type="evidence" value="ECO:0007669"/>
    <property type="project" value="TreeGrafter"/>
</dbReference>
<reference evidence="7" key="1">
    <citation type="journal article" date="2014" name="Int. J. Syst. Evol. Microbiol.">
        <title>Complete genome sequence of Corynebacterium casei LMG S-19264T (=DSM 44701T), isolated from a smear-ripened cheese.</title>
        <authorList>
            <consortium name="US DOE Joint Genome Institute (JGI-PGF)"/>
            <person name="Walter F."/>
            <person name="Albersmeier A."/>
            <person name="Kalinowski J."/>
            <person name="Ruckert C."/>
        </authorList>
    </citation>
    <scope>NUCLEOTIDE SEQUENCE</scope>
    <source>
        <strain evidence="7">CGMCC 1.15448</strain>
    </source>
</reference>
<dbReference type="InterPro" id="IPR024934">
    <property type="entry name" value="Rubredoxin-like_dom"/>
</dbReference>
<proteinExistence type="predicted"/>
<keyword evidence="5" id="KW-0408">Iron</keyword>
<dbReference type="CDD" id="cd00730">
    <property type="entry name" value="rubredoxin"/>
    <property type="match status" value="1"/>
</dbReference>
<protein>
    <recommendedName>
        <fullName evidence="6">Rubredoxin-like domain-containing protein</fullName>
    </recommendedName>
</protein>
<dbReference type="GO" id="GO:0043448">
    <property type="term" value="P:alkane catabolic process"/>
    <property type="evidence" value="ECO:0007669"/>
    <property type="project" value="TreeGrafter"/>
</dbReference>